<dbReference type="InterPro" id="IPR000873">
    <property type="entry name" value="AMP-dep_synth/lig_dom"/>
</dbReference>
<sequence length="523" mass="54795">MSAVVSLRALLDDRCATAPDAVAVEPAGRPGEGTTWTALRERAQAVAAALVRDGVDVGERVVLVARNDPGYFPLLFGAGLARAVLTPLNPRLAADDLAAMIDDAAATTVLVDEPAAAALAAVLADRPGVRRVVALGAVPAGSDSSWRALAEWAVPAADPQRAPAPDDDAFQLYTSGTTGRPKGAVFAGRNLAVLTDRIAEAWGFRDGDVSLVAMPLFHMGGLAWALAGMARGARAVVVRDFVPADVLDAIERHGVTTAFCVPTMLAALCAVPGVDSRPLGLRQMIYSGSPIGEDALKRAMVALRCDFVQIYGLTEATGAFAQLSAAEHREGGPALASAGRPYPWTELRIVDPESGADAAPGAIGEIRTRSVQNMVGYWRRPEETAAALTPDGWLRTGDLGRLDAAGRIHLVDRAGDRIVTGGENVYPAEVERVLAAHPDLAEVAVIGVPDERWGEAVKAVVVPVAGSVPDPAEVVAFARARLAGFQSPKSVDVVDALPRTATGKVIKPALREPYWRGHGRRIH</sequence>
<dbReference type="EMBL" id="BAABHO010000003">
    <property type="protein sequence ID" value="GAA4776087.1"/>
    <property type="molecule type" value="Genomic_DNA"/>
</dbReference>
<dbReference type="GO" id="GO:0016874">
    <property type="term" value="F:ligase activity"/>
    <property type="evidence" value="ECO:0007669"/>
    <property type="project" value="UniProtKB-KW"/>
</dbReference>
<feature type="domain" description="AMP-dependent synthetase/ligase" evidence="1">
    <location>
        <begin position="12"/>
        <end position="378"/>
    </location>
</feature>
<proteinExistence type="predicted"/>
<dbReference type="Proteomes" id="UP001500928">
    <property type="component" value="Unassembled WGS sequence"/>
</dbReference>
<gene>
    <name evidence="3" type="ORF">GCM10023200_05960</name>
</gene>
<dbReference type="PANTHER" id="PTHR43201">
    <property type="entry name" value="ACYL-COA SYNTHETASE"/>
    <property type="match status" value="1"/>
</dbReference>
<reference evidence="4" key="1">
    <citation type="journal article" date="2019" name="Int. J. Syst. Evol. Microbiol.">
        <title>The Global Catalogue of Microorganisms (GCM) 10K type strain sequencing project: providing services to taxonomists for standard genome sequencing and annotation.</title>
        <authorList>
            <consortium name="The Broad Institute Genomics Platform"/>
            <consortium name="The Broad Institute Genome Sequencing Center for Infectious Disease"/>
            <person name="Wu L."/>
            <person name="Ma J."/>
        </authorList>
    </citation>
    <scope>NUCLEOTIDE SEQUENCE [LARGE SCALE GENOMIC DNA]</scope>
    <source>
        <strain evidence="4">JCM 17979</strain>
    </source>
</reference>
<dbReference type="InterPro" id="IPR045851">
    <property type="entry name" value="AMP-bd_C_sf"/>
</dbReference>
<dbReference type="Pfam" id="PF13193">
    <property type="entry name" value="AMP-binding_C"/>
    <property type="match status" value="1"/>
</dbReference>
<comment type="caution">
    <text evidence="3">The sequence shown here is derived from an EMBL/GenBank/DDBJ whole genome shotgun (WGS) entry which is preliminary data.</text>
</comment>
<dbReference type="Gene3D" id="3.30.300.30">
    <property type="match status" value="1"/>
</dbReference>
<dbReference type="Gene3D" id="3.40.50.12780">
    <property type="entry name" value="N-terminal domain of ligase-like"/>
    <property type="match status" value="1"/>
</dbReference>
<dbReference type="RefSeq" id="WP_345410903.1">
    <property type="nucleotide sequence ID" value="NZ_BAABHO010000003.1"/>
</dbReference>
<evidence type="ECO:0000313" key="4">
    <source>
        <dbReference type="Proteomes" id="UP001500928"/>
    </source>
</evidence>
<organism evidence="3 4">
    <name type="scientific">Actinomycetospora chlora</name>
    <dbReference type="NCBI Taxonomy" id="663608"/>
    <lineage>
        <taxon>Bacteria</taxon>
        <taxon>Bacillati</taxon>
        <taxon>Actinomycetota</taxon>
        <taxon>Actinomycetes</taxon>
        <taxon>Pseudonocardiales</taxon>
        <taxon>Pseudonocardiaceae</taxon>
        <taxon>Actinomycetospora</taxon>
    </lineage>
</organism>
<evidence type="ECO:0000259" key="2">
    <source>
        <dbReference type="Pfam" id="PF13193"/>
    </source>
</evidence>
<dbReference type="SUPFAM" id="SSF56801">
    <property type="entry name" value="Acetyl-CoA synthetase-like"/>
    <property type="match status" value="1"/>
</dbReference>
<dbReference type="InterPro" id="IPR042099">
    <property type="entry name" value="ANL_N_sf"/>
</dbReference>
<evidence type="ECO:0000313" key="3">
    <source>
        <dbReference type="EMBL" id="GAA4776087.1"/>
    </source>
</evidence>
<feature type="domain" description="AMP-binding enzyme C-terminal" evidence="2">
    <location>
        <begin position="429"/>
        <end position="504"/>
    </location>
</feature>
<keyword evidence="4" id="KW-1185">Reference proteome</keyword>
<accession>A0ABP9AA09</accession>
<protein>
    <submittedName>
        <fullName evidence="3">Fatty acid--CoA ligase</fullName>
    </submittedName>
</protein>
<dbReference type="InterPro" id="IPR025110">
    <property type="entry name" value="AMP-bd_C"/>
</dbReference>
<dbReference type="PANTHER" id="PTHR43201:SF32">
    <property type="entry name" value="2-SUCCINYLBENZOATE--COA LIGASE, CHLOROPLASTIC_PEROXISOMAL"/>
    <property type="match status" value="1"/>
</dbReference>
<name>A0ABP9AA09_9PSEU</name>
<evidence type="ECO:0000259" key="1">
    <source>
        <dbReference type="Pfam" id="PF00501"/>
    </source>
</evidence>
<keyword evidence="3" id="KW-0436">Ligase</keyword>
<dbReference type="Pfam" id="PF00501">
    <property type="entry name" value="AMP-binding"/>
    <property type="match status" value="1"/>
</dbReference>